<reference evidence="2 3" key="1">
    <citation type="journal article" date="2012" name="Genome Biol.">
        <title>Genome and low-iron response of an oceanic diatom adapted to chronic iron limitation.</title>
        <authorList>
            <person name="Lommer M."/>
            <person name="Specht M."/>
            <person name="Roy A.S."/>
            <person name="Kraemer L."/>
            <person name="Andreson R."/>
            <person name="Gutowska M.A."/>
            <person name="Wolf J."/>
            <person name="Bergner S.V."/>
            <person name="Schilhabel M.B."/>
            <person name="Klostermeier U.C."/>
            <person name="Beiko R.G."/>
            <person name="Rosenstiel P."/>
            <person name="Hippler M."/>
            <person name="Laroche J."/>
        </authorList>
    </citation>
    <scope>NUCLEOTIDE SEQUENCE [LARGE SCALE GENOMIC DNA]</scope>
    <source>
        <strain evidence="2 3">CCMP1005</strain>
    </source>
</reference>
<gene>
    <name evidence="2" type="ORF">THAOC_19280</name>
</gene>
<dbReference type="EMBL" id="AGNL01021173">
    <property type="protein sequence ID" value="EJK60378.1"/>
    <property type="molecule type" value="Genomic_DNA"/>
</dbReference>
<accession>K0S2Q7</accession>
<dbReference type="Proteomes" id="UP000266841">
    <property type="component" value="Unassembled WGS sequence"/>
</dbReference>
<keyword evidence="3" id="KW-1185">Reference proteome</keyword>
<evidence type="ECO:0000256" key="1">
    <source>
        <dbReference type="SAM" id="MobiDB-lite"/>
    </source>
</evidence>
<evidence type="ECO:0000313" key="2">
    <source>
        <dbReference type="EMBL" id="EJK60378.1"/>
    </source>
</evidence>
<feature type="non-terminal residue" evidence="2">
    <location>
        <position position="1"/>
    </location>
</feature>
<comment type="caution">
    <text evidence="2">The sequence shown here is derived from an EMBL/GenBank/DDBJ whole genome shotgun (WGS) entry which is preliminary data.</text>
</comment>
<sequence length="244" mass="26475">GSTQLIVSIGELGEASARVKLPAADRHALPTGLRLIHSVSRAAFFLETQWVGGQTIKQPISVRGTRSCTREIRPLLSTLSLCPSALSQSYGSFWYWSLIDLAVEEVLSLIQQVQVQPSRVRTYVQTYKVKFLGLKCPGVPGGPKSTQSKPSLGGVLSVYGPWCHGGGVRPRGRCSGRRRGLPAWPSALCKPTGPLGRQSMASFSFDLKQPSIESMSMHGRPDNADNHRSVGSDVRATQERLSHV</sequence>
<name>K0S2Q7_THAOC</name>
<feature type="region of interest" description="Disordered" evidence="1">
    <location>
        <begin position="213"/>
        <end position="244"/>
    </location>
</feature>
<feature type="compositionally biased region" description="Basic and acidic residues" evidence="1">
    <location>
        <begin position="219"/>
        <end position="244"/>
    </location>
</feature>
<dbReference type="AlphaFoldDB" id="K0S2Q7"/>
<protein>
    <submittedName>
        <fullName evidence="2">Uncharacterized protein</fullName>
    </submittedName>
</protein>
<organism evidence="2 3">
    <name type="scientific">Thalassiosira oceanica</name>
    <name type="common">Marine diatom</name>
    <dbReference type="NCBI Taxonomy" id="159749"/>
    <lineage>
        <taxon>Eukaryota</taxon>
        <taxon>Sar</taxon>
        <taxon>Stramenopiles</taxon>
        <taxon>Ochrophyta</taxon>
        <taxon>Bacillariophyta</taxon>
        <taxon>Coscinodiscophyceae</taxon>
        <taxon>Thalassiosirophycidae</taxon>
        <taxon>Thalassiosirales</taxon>
        <taxon>Thalassiosiraceae</taxon>
        <taxon>Thalassiosira</taxon>
    </lineage>
</organism>
<evidence type="ECO:0000313" key="3">
    <source>
        <dbReference type="Proteomes" id="UP000266841"/>
    </source>
</evidence>
<proteinExistence type="predicted"/>